<sequence>MLFVFRDDFLDDPSSGASTEDLMDASSLNPSTSSSATLRLSASKISPVPARPSSKTEGLKKKLQSSLDAQIRFLIKKCRTLAGAEGTHAGSRGLGNTSSLPLFSLDTSRAVMLLDRSTSHGGESPEYITSLVEEVRNLKGGLDVSVLENHCQNGNNEDIQSIKDFIFRQSDSLRGRAGSPASTNSGSAAGVGMLAVAAAAAAASAAAGKQSTPELPSFETWLSLSHLIYDVLLPVRGGSVYHDGSGGITYLQGDVTDHDAVGRLGKNSIEAVVVRLEGCRGLDRKFSTSWCQRTLPVAQDVYMKDLPACYPTALHKAQLEKALHAFSSMVKGPSVHLFMEKLEEECTSIWKSGRQLCDAVSLTGKPCIHQRHHTETSDLPESDIKPHSSGRQVLQKSGDAVVEGFAIALLLVAILKIGSNVVPVNINNVGWKKPVTSSEQFIAYVGFEHECPYGHRFLLSASHLKDLGLPYSLEEHDYSSNGSSDRISAESLLPKNYSMHDKFHPHSNGQSTGSMDKDMKMKKLKETPANGIQQDYTDNFFSRSEKDRYKSSHVHPHYAQFGKAMKRTFTI</sequence>
<dbReference type="EMBL" id="JAUJYO010000018">
    <property type="protein sequence ID" value="KAK1289015.1"/>
    <property type="molecule type" value="Genomic_DNA"/>
</dbReference>
<proteinExistence type="inferred from homology"/>
<protein>
    <recommendedName>
        <fullName evidence="3">Nonsense-mediated mRNA decay factor SMG8</fullName>
    </recommendedName>
</protein>
<dbReference type="GO" id="GO:0000184">
    <property type="term" value="P:nuclear-transcribed mRNA catabolic process, nonsense-mediated decay"/>
    <property type="evidence" value="ECO:0007669"/>
    <property type="project" value="UniProtKB-KW"/>
</dbReference>
<dbReference type="PANTHER" id="PTHR13091">
    <property type="entry name" value="AMPLIFIED IN BREAST CANCER 2-RELATED"/>
    <property type="match status" value="1"/>
</dbReference>
<evidence type="ECO:0000256" key="4">
    <source>
        <dbReference type="SAM" id="MobiDB-lite"/>
    </source>
</evidence>
<comment type="caution">
    <text evidence="5">The sequence shown here is derived from an EMBL/GenBank/DDBJ whole genome shotgun (WGS) entry which is preliminary data.</text>
</comment>
<dbReference type="PANTHER" id="PTHR13091:SF0">
    <property type="entry name" value="NONSENSE-MEDIATED MRNA DECAY FACTOR SMG8"/>
    <property type="match status" value="1"/>
</dbReference>
<reference evidence="5" key="1">
    <citation type="journal article" date="2023" name="Nat. Commun.">
        <title>Diploid and tetraploid genomes of Acorus and the evolution of monocots.</title>
        <authorList>
            <person name="Ma L."/>
            <person name="Liu K.W."/>
            <person name="Li Z."/>
            <person name="Hsiao Y.Y."/>
            <person name="Qi Y."/>
            <person name="Fu T."/>
            <person name="Tang G.D."/>
            <person name="Zhang D."/>
            <person name="Sun W.H."/>
            <person name="Liu D.K."/>
            <person name="Li Y."/>
            <person name="Chen G.Z."/>
            <person name="Liu X.D."/>
            <person name="Liao X.Y."/>
            <person name="Jiang Y.T."/>
            <person name="Yu X."/>
            <person name="Hao Y."/>
            <person name="Huang J."/>
            <person name="Zhao X.W."/>
            <person name="Ke S."/>
            <person name="Chen Y.Y."/>
            <person name="Wu W.L."/>
            <person name="Hsu J.L."/>
            <person name="Lin Y.F."/>
            <person name="Huang M.D."/>
            <person name="Li C.Y."/>
            <person name="Huang L."/>
            <person name="Wang Z.W."/>
            <person name="Zhao X."/>
            <person name="Zhong W.Y."/>
            <person name="Peng D.H."/>
            <person name="Ahmad S."/>
            <person name="Lan S."/>
            <person name="Zhang J.S."/>
            <person name="Tsai W.C."/>
            <person name="Van de Peer Y."/>
            <person name="Liu Z.J."/>
        </authorList>
    </citation>
    <scope>NUCLEOTIDE SEQUENCE</scope>
    <source>
        <strain evidence="5">CP</strain>
    </source>
</reference>
<organism evidence="5 6">
    <name type="scientific">Acorus calamus</name>
    <name type="common">Sweet flag</name>
    <dbReference type="NCBI Taxonomy" id="4465"/>
    <lineage>
        <taxon>Eukaryota</taxon>
        <taxon>Viridiplantae</taxon>
        <taxon>Streptophyta</taxon>
        <taxon>Embryophyta</taxon>
        <taxon>Tracheophyta</taxon>
        <taxon>Spermatophyta</taxon>
        <taxon>Magnoliopsida</taxon>
        <taxon>Liliopsida</taxon>
        <taxon>Acoraceae</taxon>
        <taxon>Acorus</taxon>
    </lineage>
</organism>
<name>A0AAV9CJA3_ACOCL</name>
<dbReference type="AlphaFoldDB" id="A0AAV9CJA3"/>
<feature type="compositionally biased region" description="Low complexity" evidence="4">
    <location>
        <begin position="25"/>
        <end position="43"/>
    </location>
</feature>
<accession>A0AAV9CJA3</accession>
<gene>
    <name evidence="5" type="ORF">QJS10_CPB18g01795</name>
</gene>
<dbReference type="InterPro" id="IPR019354">
    <property type="entry name" value="SMG8-like"/>
</dbReference>
<evidence type="ECO:0000313" key="6">
    <source>
        <dbReference type="Proteomes" id="UP001180020"/>
    </source>
</evidence>
<evidence type="ECO:0000256" key="2">
    <source>
        <dbReference type="ARBA" id="ARBA00023161"/>
    </source>
</evidence>
<reference evidence="5" key="2">
    <citation type="submission" date="2023-06" db="EMBL/GenBank/DDBJ databases">
        <authorList>
            <person name="Ma L."/>
            <person name="Liu K.-W."/>
            <person name="Li Z."/>
            <person name="Hsiao Y.-Y."/>
            <person name="Qi Y."/>
            <person name="Fu T."/>
            <person name="Tang G."/>
            <person name="Zhang D."/>
            <person name="Sun W.-H."/>
            <person name="Liu D.-K."/>
            <person name="Li Y."/>
            <person name="Chen G.-Z."/>
            <person name="Liu X.-D."/>
            <person name="Liao X.-Y."/>
            <person name="Jiang Y.-T."/>
            <person name="Yu X."/>
            <person name="Hao Y."/>
            <person name="Huang J."/>
            <person name="Zhao X.-W."/>
            <person name="Ke S."/>
            <person name="Chen Y.-Y."/>
            <person name="Wu W.-L."/>
            <person name="Hsu J.-L."/>
            <person name="Lin Y.-F."/>
            <person name="Huang M.-D."/>
            <person name="Li C.-Y."/>
            <person name="Huang L."/>
            <person name="Wang Z.-W."/>
            <person name="Zhao X."/>
            <person name="Zhong W.-Y."/>
            <person name="Peng D.-H."/>
            <person name="Ahmad S."/>
            <person name="Lan S."/>
            <person name="Zhang J.-S."/>
            <person name="Tsai W.-C."/>
            <person name="Van De Peer Y."/>
            <person name="Liu Z.-J."/>
        </authorList>
    </citation>
    <scope>NUCLEOTIDE SEQUENCE</scope>
    <source>
        <strain evidence="5">CP</strain>
        <tissue evidence="5">Leaves</tissue>
    </source>
</reference>
<keyword evidence="2" id="KW-0866">Nonsense-mediated mRNA decay</keyword>
<feature type="region of interest" description="Disordered" evidence="4">
    <location>
        <begin position="371"/>
        <end position="390"/>
    </location>
</feature>
<feature type="region of interest" description="Disordered" evidence="4">
    <location>
        <begin position="16"/>
        <end position="61"/>
    </location>
</feature>
<evidence type="ECO:0000313" key="5">
    <source>
        <dbReference type="EMBL" id="KAK1289015.1"/>
    </source>
</evidence>
<keyword evidence="6" id="KW-1185">Reference proteome</keyword>
<evidence type="ECO:0000256" key="3">
    <source>
        <dbReference type="ARBA" id="ARBA00029509"/>
    </source>
</evidence>
<comment type="similarity">
    <text evidence="1">Belongs to the SMG8 family.</text>
</comment>
<dbReference type="Proteomes" id="UP001180020">
    <property type="component" value="Unassembled WGS sequence"/>
</dbReference>
<evidence type="ECO:0000256" key="1">
    <source>
        <dbReference type="ARBA" id="ARBA00006443"/>
    </source>
</evidence>
<dbReference type="Pfam" id="PF10220">
    <property type="entry name" value="Smg8_Smg9"/>
    <property type="match status" value="1"/>
</dbReference>